<accession>A0ABY4CPU4</accession>
<dbReference type="PANTHER" id="PTHR34472:SF1">
    <property type="entry name" value="SULFUR CARRIER PROTEIN THIS"/>
    <property type="match status" value="1"/>
</dbReference>
<name>A0ABY4CPU4_9BACL</name>
<sequence>MKLIVNGMEKEFQNVKTIADLVHEYRLNERIIIIEHNLEIVPRDQYTEVPVADGDRIEIVHFVGGG</sequence>
<evidence type="ECO:0000313" key="2">
    <source>
        <dbReference type="Proteomes" id="UP000830167"/>
    </source>
</evidence>
<gene>
    <name evidence="1" type="primary">thiS</name>
    <name evidence="1" type="ORF">LSG31_18620</name>
</gene>
<dbReference type="CDD" id="cd00565">
    <property type="entry name" value="Ubl_ThiS"/>
    <property type="match status" value="1"/>
</dbReference>
<evidence type="ECO:0000313" key="1">
    <source>
        <dbReference type="EMBL" id="UOF89865.1"/>
    </source>
</evidence>
<dbReference type="RefSeq" id="WP_347436557.1">
    <property type="nucleotide sequence ID" value="NZ_CP089291.1"/>
</dbReference>
<dbReference type="InterPro" id="IPR010035">
    <property type="entry name" value="Thi_S"/>
</dbReference>
<proteinExistence type="predicted"/>
<dbReference type="InterPro" id="IPR003749">
    <property type="entry name" value="ThiS/MoaD-like"/>
</dbReference>
<reference evidence="1" key="1">
    <citation type="submission" date="2021-12" db="EMBL/GenBank/DDBJ databases">
        <title>Alicyclobacillaceae gen. nov., sp. nov., isolated from chalcocite enrichment system.</title>
        <authorList>
            <person name="Jiang Z."/>
        </authorList>
    </citation>
    <scope>NUCLEOTIDE SEQUENCE</scope>
    <source>
        <strain evidence="1">MYW30-H2</strain>
    </source>
</reference>
<dbReference type="SUPFAM" id="SSF54285">
    <property type="entry name" value="MoaD/ThiS"/>
    <property type="match status" value="1"/>
</dbReference>
<protein>
    <submittedName>
        <fullName evidence="1">Sulfur carrier protein ThiS</fullName>
    </submittedName>
</protein>
<dbReference type="Proteomes" id="UP000830167">
    <property type="component" value="Chromosome"/>
</dbReference>
<dbReference type="InterPro" id="IPR012675">
    <property type="entry name" value="Beta-grasp_dom_sf"/>
</dbReference>
<dbReference type="InterPro" id="IPR016155">
    <property type="entry name" value="Mopterin_synth/thiamin_S_b"/>
</dbReference>
<dbReference type="Pfam" id="PF02597">
    <property type="entry name" value="ThiS"/>
    <property type="match status" value="1"/>
</dbReference>
<dbReference type="PANTHER" id="PTHR34472">
    <property type="entry name" value="SULFUR CARRIER PROTEIN THIS"/>
    <property type="match status" value="1"/>
</dbReference>
<dbReference type="EMBL" id="CP089291">
    <property type="protein sequence ID" value="UOF89865.1"/>
    <property type="molecule type" value="Genomic_DNA"/>
</dbReference>
<dbReference type="Gene3D" id="3.10.20.30">
    <property type="match status" value="1"/>
</dbReference>
<dbReference type="NCBIfam" id="TIGR01683">
    <property type="entry name" value="thiS"/>
    <property type="match status" value="1"/>
</dbReference>
<organism evidence="1 2">
    <name type="scientific">Fodinisporobacter ferrooxydans</name>
    <dbReference type="NCBI Taxonomy" id="2901836"/>
    <lineage>
        <taxon>Bacteria</taxon>
        <taxon>Bacillati</taxon>
        <taxon>Bacillota</taxon>
        <taxon>Bacilli</taxon>
        <taxon>Bacillales</taxon>
        <taxon>Alicyclobacillaceae</taxon>
        <taxon>Fodinisporobacter</taxon>
    </lineage>
</organism>
<keyword evidence="2" id="KW-1185">Reference proteome</keyword>